<dbReference type="SUPFAM" id="SSF141868">
    <property type="entry name" value="EAL domain-like"/>
    <property type="match status" value="1"/>
</dbReference>
<comment type="caution">
    <text evidence="1">The sequence shown here is derived from an EMBL/GenBank/DDBJ whole genome shotgun (WGS) entry which is preliminary data.</text>
</comment>
<dbReference type="InterPro" id="IPR035919">
    <property type="entry name" value="EAL_sf"/>
</dbReference>
<name>A0A364P263_9PROT</name>
<keyword evidence="2" id="KW-1185">Reference proteome</keyword>
<accession>A0A364P263</accession>
<organism evidence="1 2">
    <name type="scientific">Paramagnetospirillum kuznetsovii</name>
    <dbReference type="NCBI Taxonomy" id="2053833"/>
    <lineage>
        <taxon>Bacteria</taxon>
        <taxon>Pseudomonadati</taxon>
        <taxon>Pseudomonadota</taxon>
        <taxon>Alphaproteobacteria</taxon>
        <taxon>Rhodospirillales</taxon>
        <taxon>Magnetospirillaceae</taxon>
        <taxon>Paramagnetospirillum</taxon>
    </lineage>
</organism>
<dbReference type="Gene3D" id="3.20.20.450">
    <property type="entry name" value="EAL domain"/>
    <property type="match status" value="1"/>
</dbReference>
<sequence>MKQLERTPIGYRVLHCHISALPGHLRTRDNMTQALAALRDATRNNLTSSIFLMKNMELICVCRDIDMGALRSTASKAHKAFGHAGLQRSNVYGDQEFYHLFELGENDARLRQYAEAAAGPKGELTDAASDGKTIDGSMLSRIKAQLQTTNISPMILSQQIYAVDKDRKVIPVFREIYVSIKALEDAFCPGVSLMGRSGLFNELTEDLDAAVLGMLARTPDLSNRRFSLNLNLSAISSKTFAAFDAALRPEQRANVVIEIHRNDLVANFSLFRKLAPGLVEKGYSLCIDALDASFLPHLDLKGLNFRFAKMFWHEDALTESEKLKTELTSRTEDGEGVSYILARCDNANAIRVARSVGIDLLQGKLVDHMVKNNIPI</sequence>
<protein>
    <recommendedName>
        <fullName evidence="3">EAL domain-containing protein</fullName>
    </recommendedName>
</protein>
<dbReference type="EMBL" id="PGTO01000002">
    <property type="protein sequence ID" value="RAU23432.1"/>
    <property type="molecule type" value="Genomic_DNA"/>
</dbReference>
<gene>
    <name evidence="1" type="ORF">CU669_04705</name>
</gene>
<evidence type="ECO:0000313" key="1">
    <source>
        <dbReference type="EMBL" id="RAU23432.1"/>
    </source>
</evidence>
<reference evidence="1 2" key="1">
    <citation type="submission" date="2017-11" db="EMBL/GenBank/DDBJ databases">
        <title>Draft genome sequence of magnetotactic bacterium Magnetospirillum kuznetsovii LBB-42.</title>
        <authorList>
            <person name="Grouzdev D.S."/>
            <person name="Rysina M.S."/>
            <person name="Baslerov R.V."/>
            <person name="Koziaeva V."/>
        </authorList>
    </citation>
    <scope>NUCLEOTIDE SEQUENCE [LARGE SCALE GENOMIC DNA]</scope>
    <source>
        <strain evidence="1 2">LBB-42</strain>
    </source>
</reference>
<evidence type="ECO:0008006" key="3">
    <source>
        <dbReference type="Google" id="ProtNLM"/>
    </source>
</evidence>
<dbReference type="Proteomes" id="UP000251075">
    <property type="component" value="Unassembled WGS sequence"/>
</dbReference>
<proteinExistence type="predicted"/>
<evidence type="ECO:0000313" key="2">
    <source>
        <dbReference type="Proteomes" id="UP000251075"/>
    </source>
</evidence>
<dbReference type="AlphaFoldDB" id="A0A364P263"/>